<keyword evidence="2" id="KW-0732">Signal</keyword>
<evidence type="ECO:0000313" key="4">
    <source>
        <dbReference type="Proteomes" id="UP000439983"/>
    </source>
</evidence>
<dbReference type="AlphaFoldDB" id="A0A6N7LFX8"/>
<gene>
    <name evidence="3" type="ORF">GHK62_17505</name>
</gene>
<sequence>MKLAIPAALAAALFSAASLTASAQSGTSATGDQPSMNMEKCDPGSPNCKAGQRGDKPYSSETTGSVKSNDNSAAGDAQDDAPNKDCPPGLAKKKMNPSEGRDTTGC</sequence>
<comment type="caution">
    <text evidence="3">The sequence shown here is derived from an EMBL/GenBank/DDBJ whole genome shotgun (WGS) entry which is preliminary data.</text>
</comment>
<dbReference type="EMBL" id="WITC01000061">
    <property type="protein sequence ID" value="MQX16506.1"/>
    <property type="molecule type" value="Genomic_DNA"/>
</dbReference>
<organism evidence="3 4">
    <name type="scientific">Sinorhizobium terangae</name>
    <dbReference type="NCBI Taxonomy" id="110322"/>
    <lineage>
        <taxon>Bacteria</taxon>
        <taxon>Pseudomonadati</taxon>
        <taxon>Pseudomonadota</taxon>
        <taxon>Alphaproteobacteria</taxon>
        <taxon>Hyphomicrobiales</taxon>
        <taxon>Rhizobiaceae</taxon>
        <taxon>Sinorhizobium/Ensifer group</taxon>
        <taxon>Sinorhizobium</taxon>
    </lineage>
</organism>
<reference evidence="3 4" key="1">
    <citation type="journal article" date="2013" name="Genome Biol.">
        <title>Comparative genomics of the core and accessory genomes of 48 Sinorhizobium strains comprising five genospecies.</title>
        <authorList>
            <person name="Sugawara M."/>
            <person name="Epstein B."/>
            <person name="Badgley B.D."/>
            <person name="Unno T."/>
            <person name="Xu L."/>
            <person name="Reese J."/>
            <person name="Gyaneshwar P."/>
            <person name="Denny R."/>
            <person name="Mudge J."/>
            <person name="Bharti A.K."/>
            <person name="Farmer A.D."/>
            <person name="May G.D."/>
            <person name="Woodward J.E."/>
            <person name="Medigue C."/>
            <person name="Vallenet D."/>
            <person name="Lajus A."/>
            <person name="Rouy Z."/>
            <person name="Martinez-Vaz B."/>
            <person name="Tiffin P."/>
            <person name="Young N.D."/>
            <person name="Sadowsky M.J."/>
        </authorList>
    </citation>
    <scope>NUCLEOTIDE SEQUENCE [LARGE SCALE GENOMIC DNA]</scope>
    <source>
        <strain evidence="3 4">USDA4894</strain>
    </source>
</reference>
<keyword evidence="4" id="KW-1185">Reference proteome</keyword>
<accession>A0A6N7LFX8</accession>
<feature type="signal peptide" evidence="2">
    <location>
        <begin position="1"/>
        <end position="23"/>
    </location>
</feature>
<dbReference type="Proteomes" id="UP000439983">
    <property type="component" value="Unassembled WGS sequence"/>
</dbReference>
<evidence type="ECO:0000256" key="2">
    <source>
        <dbReference type="SAM" id="SignalP"/>
    </source>
</evidence>
<evidence type="ECO:0000256" key="1">
    <source>
        <dbReference type="SAM" id="MobiDB-lite"/>
    </source>
</evidence>
<evidence type="ECO:0000313" key="3">
    <source>
        <dbReference type="EMBL" id="MQX16506.1"/>
    </source>
</evidence>
<feature type="compositionally biased region" description="Polar residues" evidence="1">
    <location>
        <begin position="59"/>
        <end position="72"/>
    </location>
</feature>
<dbReference type="RefSeq" id="WP_153440419.1">
    <property type="nucleotide sequence ID" value="NZ_JACIGA010000002.1"/>
</dbReference>
<dbReference type="OrthoDB" id="8421622at2"/>
<feature type="compositionally biased region" description="Low complexity" evidence="1">
    <location>
        <begin position="19"/>
        <end position="30"/>
    </location>
</feature>
<proteinExistence type="predicted"/>
<name>A0A6N7LFX8_SINTE</name>
<protein>
    <submittedName>
        <fullName evidence="3">Uncharacterized protein</fullName>
    </submittedName>
</protein>
<feature type="region of interest" description="Disordered" evidence="1">
    <location>
        <begin position="19"/>
        <end position="106"/>
    </location>
</feature>
<feature type="chain" id="PRO_5027056400" evidence="2">
    <location>
        <begin position="24"/>
        <end position="106"/>
    </location>
</feature>